<dbReference type="GO" id="GO:0030620">
    <property type="term" value="F:U2 snRNA binding"/>
    <property type="evidence" value="ECO:0007669"/>
    <property type="project" value="InterPro"/>
</dbReference>
<comment type="caution">
    <text evidence="6">The sequence shown here is derived from an EMBL/GenBank/DDBJ whole genome shotgun (WGS) entry which is preliminary data.</text>
</comment>
<evidence type="ECO:0000256" key="5">
    <source>
        <dbReference type="ARBA" id="ARBA00024196"/>
    </source>
</evidence>
<protein>
    <submittedName>
        <fullName evidence="6">Small nuclear ribonucleoprotein polypeptide A</fullName>
    </submittedName>
</protein>
<dbReference type="InterPro" id="IPR001611">
    <property type="entry name" value="Leu-rich_rpt"/>
</dbReference>
<keyword evidence="4" id="KW-0539">Nucleus</keyword>
<dbReference type="OrthoDB" id="433501at2759"/>
<dbReference type="GO" id="GO:0005634">
    <property type="term" value="C:nucleus"/>
    <property type="evidence" value="ECO:0007669"/>
    <property type="project" value="UniProtKB-SubCell"/>
</dbReference>
<evidence type="ECO:0000256" key="2">
    <source>
        <dbReference type="ARBA" id="ARBA00022614"/>
    </source>
</evidence>
<sequence length="221" mass="24818">MELKLEHIAQGRQSLSPGGDRTISMRDLRVTAIANLGATRDSYDCIDLSNNEIRKLENFPLLPRLRTLVVAGNRISKISKDLALSVPNLTSIVLTGNNITHLRDLSPLFDLTKLERLSLLDNPVTAVPNFRNYVIFRLPLLRFFNFCKVTQKERELAASFFRTEEGLSLLREQGYQPSTSDSMDMNGETLTTVLEKTTDVGSLLEIEKRLHDSVTDLPSTA</sequence>
<evidence type="ECO:0000256" key="1">
    <source>
        <dbReference type="ARBA" id="ARBA00004123"/>
    </source>
</evidence>
<dbReference type="PANTHER" id="PTHR10552:SF6">
    <property type="entry name" value="U2 SMALL NUCLEAR RIBONUCLEOPROTEIN A"/>
    <property type="match status" value="1"/>
</dbReference>
<evidence type="ECO:0000256" key="4">
    <source>
        <dbReference type="ARBA" id="ARBA00023242"/>
    </source>
</evidence>
<comment type="subcellular location">
    <subcellularLocation>
        <location evidence="1">Nucleus</location>
    </subcellularLocation>
</comment>
<gene>
    <name evidence="6" type="ORF">BaOVIS_012250</name>
</gene>
<dbReference type="PROSITE" id="PS51450">
    <property type="entry name" value="LRR"/>
    <property type="match status" value="3"/>
</dbReference>
<reference evidence="6" key="1">
    <citation type="submission" date="2019-12" db="EMBL/GenBank/DDBJ databases">
        <title>Genome sequence of Babesia ovis.</title>
        <authorList>
            <person name="Yamagishi J."/>
            <person name="Sevinc F."/>
            <person name="Xuan X."/>
        </authorList>
    </citation>
    <scope>NUCLEOTIDE SEQUENCE</scope>
    <source>
        <strain evidence="6">Selcuk</strain>
    </source>
</reference>
<evidence type="ECO:0000256" key="3">
    <source>
        <dbReference type="ARBA" id="ARBA00022737"/>
    </source>
</evidence>
<dbReference type="Gene3D" id="3.80.10.10">
    <property type="entry name" value="Ribonuclease Inhibitor"/>
    <property type="match status" value="1"/>
</dbReference>
<keyword evidence="6" id="KW-0687">Ribonucleoprotein</keyword>
<dbReference type="AlphaFoldDB" id="A0A9W5TA05"/>
<dbReference type="InterPro" id="IPR044640">
    <property type="entry name" value="RU2A"/>
</dbReference>
<comment type="similarity">
    <text evidence="5">Belongs to the U2 small nuclear ribonucleoprotein A family.</text>
</comment>
<keyword evidence="7" id="KW-1185">Reference proteome</keyword>
<evidence type="ECO:0000313" key="6">
    <source>
        <dbReference type="EMBL" id="GFE53821.1"/>
    </source>
</evidence>
<dbReference type="InterPro" id="IPR032675">
    <property type="entry name" value="LRR_dom_sf"/>
</dbReference>
<dbReference type="Pfam" id="PF14580">
    <property type="entry name" value="LRR_9"/>
    <property type="match status" value="1"/>
</dbReference>
<accession>A0A9W5TA05</accession>
<dbReference type="GO" id="GO:1990904">
    <property type="term" value="C:ribonucleoprotein complex"/>
    <property type="evidence" value="ECO:0007669"/>
    <property type="project" value="UniProtKB-KW"/>
</dbReference>
<dbReference type="Proteomes" id="UP001057455">
    <property type="component" value="Unassembled WGS sequence"/>
</dbReference>
<name>A0A9W5TA05_BABOV</name>
<evidence type="ECO:0000313" key="7">
    <source>
        <dbReference type="Proteomes" id="UP001057455"/>
    </source>
</evidence>
<dbReference type="EMBL" id="BLIY01000007">
    <property type="protein sequence ID" value="GFE53821.1"/>
    <property type="molecule type" value="Genomic_DNA"/>
</dbReference>
<keyword evidence="2" id="KW-0433">Leucine-rich repeat</keyword>
<keyword evidence="3" id="KW-0677">Repeat</keyword>
<dbReference type="SUPFAM" id="SSF52058">
    <property type="entry name" value="L domain-like"/>
    <property type="match status" value="1"/>
</dbReference>
<dbReference type="PANTHER" id="PTHR10552">
    <property type="entry name" value="U2 SMALL NUCLEAR RIBONUCLEOPROTEIN A"/>
    <property type="match status" value="1"/>
</dbReference>
<proteinExistence type="inferred from homology"/>
<organism evidence="6 7">
    <name type="scientific">Babesia ovis</name>
    <dbReference type="NCBI Taxonomy" id="5869"/>
    <lineage>
        <taxon>Eukaryota</taxon>
        <taxon>Sar</taxon>
        <taxon>Alveolata</taxon>
        <taxon>Apicomplexa</taxon>
        <taxon>Aconoidasida</taxon>
        <taxon>Piroplasmida</taxon>
        <taxon>Babesiidae</taxon>
        <taxon>Babesia</taxon>
    </lineage>
</organism>
<dbReference type="GO" id="GO:0000398">
    <property type="term" value="P:mRNA splicing, via spliceosome"/>
    <property type="evidence" value="ECO:0007669"/>
    <property type="project" value="InterPro"/>
</dbReference>